<dbReference type="PANTHER" id="PTHR10982">
    <property type="entry name" value="MALONYL COA-ACYL CARRIER PROTEIN TRANSACYLASE"/>
    <property type="match status" value="1"/>
</dbReference>
<accession>A0A0C3Q7T7</accession>
<reference evidence="3 4" key="1">
    <citation type="submission" date="2014-04" db="EMBL/GenBank/DDBJ databases">
        <authorList>
            <consortium name="DOE Joint Genome Institute"/>
            <person name="Kuo A."/>
            <person name="Girlanda M."/>
            <person name="Perotto S."/>
            <person name="Kohler A."/>
            <person name="Nagy L.G."/>
            <person name="Floudas D."/>
            <person name="Copeland A."/>
            <person name="Barry K.W."/>
            <person name="Cichocki N."/>
            <person name="Veneault-Fourrey C."/>
            <person name="LaButti K."/>
            <person name="Lindquist E.A."/>
            <person name="Lipzen A."/>
            <person name="Lundell T."/>
            <person name="Morin E."/>
            <person name="Murat C."/>
            <person name="Sun H."/>
            <person name="Tunlid A."/>
            <person name="Henrissat B."/>
            <person name="Grigoriev I.V."/>
            <person name="Hibbett D.S."/>
            <person name="Martin F."/>
            <person name="Nordberg H.P."/>
            <person name="Cantor M.N."/>
            <person name="Hua S.X."/>
        </authorList>
    </citation>
    <scope>NUCLEOTIDE SEQUENCE [LARGE SCALE GENOMIC DNA]</scope>
    <source>
        <strain evidence="3 4">MUT 4182</strain>
    </source>
</reference>
<dbReference type="InterPro" id="IPR050830">
    <property type="entry name" value="Fungal_FAS"/>
</dbReference>
<sequence>MAPKPRLPLFIPSAALTLPLTRLHTKMRHISNVPVRSVPSILDTNFEAWFKKACSAYHKAYAYANSLLVTGLLWVAEGIKAVFDQDPQCGCIIQGPFRVPAKHCTQLEANLIRRILVRYYTGDESKIPTLNCIGTPPVVPTSLRNKAARPLDTQSPQPYPLPLLALILCTTYIDNPLQRLFSPRECQVLTVTSKAGLPLSVLIKPISMLFVSLMMRLARGSQSLEERTGPSILLELVFFYRPNMVYALMHECYWKLWFGDDRSLPPTNLRDMFTGPEVTISEADFIVSAPWSAMMDNRPGEFIRMSDGVCDRYRLVGYMKAVFPADVSSLRDLLKLLYLSNGFKMVADAGPL</sequence>
<name>A0A0C3Q7T7_9AGAM</name>
<dbReference type="Pfam" id="PF17951">
    <property type="entry name" value="FAS_meander"/>
    <property type="match status" value="1"/>
</dbReference>
<dbReference type="Proteomes" id="UP000054248">
    <property type="component" value="Unassembled WGS sequence"/>
</dbReference>
<keyword evidence="1" id="KW-0808">Transferase</keyword>
<dbReference type="GO" id="GO:0019171">
    <property type="term" value="F:(3R)-hydroxyacyl-[acyl-carrier-protein] dehydratase activity"/>
    <property type="evidence" value="ECO:0007669"/>
    <property type="project" value="InterPro"/>
</dbReference>
<evidence type="ECO:0000313" key="3">
    <source>
        <dbReference type="EMBL" id="KIO20181.1"/>
    </source>
</evidence>
<evidence type="ECO:0000259" key="2">
    <source>
        <dbReference type="Pfam" id="PF17951"/>
    </source>
</evidence>
<dbReference type="HOGENOM" id="CLU_788001_0_0_1"/>
<proteinExistence type="predicted"/>
<organism evidence="3 4">
    <name type="scientific">Tulasnella calospora MUT 4182</name>
    <dbReference type="NCBI Taxonomy" id="1051891"/>
    <lineage>
        <taxon>Eukaryota</taxon>
        <taxon>Fungi</taxon>
        <taxon>Dikarya</taxon>
        <taxon>Basidiomycota</taxon>
        <taxon>Agaricomycotina</taxon>
        <taxon>Agaricomycetes</taxon>
        <taxon>Cantharellales</taxon>
        <taxon>Tulasnellaceae</taxon>
        <taxon>Tulasnella</taxon>
    </lineage>
</organism>
<dbReference type="GO" id="GO:0016740">
    <property type="term" value="F:transferase activity"/>
    <property type="evidence" value="ECO:0007669"/>
    <property type="project" value="UniProtKB-KW"/>
</dbReference>
<gene>
    <name evidence="3" type="ORF">M407DRAFT_11018</name>
</gene>
<dbReference type="PANTHER" id="PTHR10982:SF21">
    <property type="entry name" value="FATTY ACID SYNTHASE SUBUNIT BETA"/>
    <property type="match status" value="1"/>
</dbReference>
<dbReference type="InterPro" id="IPR040883">
    <property type="entry name" value="FAS_meander"/>
</dbReference>
<protein>
    <recommendedName>
        <fullName evidence="2">Fatty acid synthase meander beta sheet domain-containing protein</fullName>
    </recommendedName>
</protein>
<feature type="domain" description="Fatty acid synthase meander beta sheet" evidence="2">
    <location>
        <begin position="170"/>
        <end position="260"/>
    </location>
</feature>
<reference evidence="4" key="2">
    <citation type="submission" date="2015-01" db="EMBL/GenBank/DDBJ databases">
        <title>Evolutionary Origins and Diversification of the Mycorrhizal Mutualists.</title>
        <authorList>
            <consortium name="DOE Joint Genome Institute"/>
            <consortium name="Mycorrhizal Genomics Consortium"/>
            <person name="Kohler A."/>
            <person name="Kuo A."/>
            <person name="Nagy L.G."/>
            <person name="Floudas D."/>
            <person name="Copeland A."/>
            <person name="Barry K.W."/>
            <person name="Cichocki N."/>
            <person name="Veneault-Fourrey C."/>
            <person name="LaButti K."/>
            <person name="Lindquist E.A."/>
            <person name="Lipzen A."/>
            <person name="Lundell T."/>
            <person name="Morin E."/>
            <person name="Murat C."/>
            <person name="Riley R."/>
            <person name="Ohm R."/>
            <person name="Sun H."/>
            <person name="Tunlid A."/>
            <person name="Henrissat B."/>
            <person name="Grigoriev I.V."/>
            <person name="Hibbett D.S."/>
            <person name="Martin F."/>
        </authorList>
    </citation>
    <scope>NUCLEOTIDE SEQUENCE [LARGE SCALE GENOMIC DNA]</scope>
    <source>
        <strain evidence="4">MUT 4182</strain>
    </source>
</reference>
<evidence type="ECO:0000313" key="4">
    <source>
        <dbReference type="Proteomes" id="UP000054248"/>
    </source>
</evidence>
<keyword evidence="4" id="KW-1185">Reference proteome</keyword>
<evidence type="ECO:0000256" key="1">
    <source>
        <dbReference type="ARBA" id="ARBA00022679"/>
    </source>
</evidence>
<dbReference type="EMBL" id="KN823183">
    <property type="protein sequence ID" value="KIO20181.1"/>
    <property type="molecule type" value="Genomic_DNA"/>
</dbReference>
<dbReference type="AlphaFoldDB" id="A0A0C3Q7T7"/>
<dbReference type="STRING" id="1051891.A0A0C3Q7T7"/>